<dbReference type="InterPro" id="IPR051906">
    <property type="entry name" value="TolC-like"/>
</dbReference>
<gene>
    <name evidence="9" type="ORF">K1X11_014760</name>
</gene>
<feature type="signal peptide" evidence="8">
    <location>
        <begin position="1"/>
        <end position="19"/>
    </location>
</feature>
<keyword evidence="3" id="KW-0813">Transport</keyword>
<keyword evidence="5" id="KW-0812">Transmembrane</keyword>
<reference evidence="9 10" key="1">
    <citation type="submission" date="2023-12" db="EMBL/GenBank/DDBJ databases">
        <title>Description of an unclassified Opitutus bacterium of Verrucomicrobiota.</title>
        <authorList>
            <person name="Zhang D.-F."/>
        </authorList>
    </citation>
    <scope>NUCLEOTIDE SEQUENCE [LARGE SCALE GENOMIC DNA]</scope>
    <source>
        <strain evidence="9 10">WL0086</strain>
    </source>
</reference>
<evidence type="ECO:0000256" key="6">
    <source>
        <dbReference type="ARBA" id="ARBA00023136"/>
    </source>
</evidence>
<comment type="subcellular location">
    <subcellularLocation>
        <location evidence="1">Cell outer membrane</location>
    </subcellularLocation>
</comment>
<dbReference type="Gene3D" id="1.20.1600.10">
    <property type="entry name" value="Outer membrane efflux proteins (OEP)"/>
    <property type="match status" value="1"/>
</dbReference>
<feature type="chain" id="PRO_5045467107" evidence="8">
    <location>
        <begin position="20"/>
        <end position="453"/>
    </location>
</feature>
<keyword evidence="4" id="KW-1134">Transmembrane beta strand</keyword>
<protein>
    <submittedName>
        <fullName evidence="9">TolC family protein</fullName>
    </submittedName>
</protein>
<dbReference type="InterPro" id="IPR003423">
    <property type="entry name" value="OMP_efflux"/>
</dbReference>
<comment type="similarity">
    <text evidence="2">Belongs to the outer membrane factor (OMF) (TC 1.B.17) family.</text>
</comment>
<dbReference type="Pfam" id="PF02321">
    <property type="entry name" value="OEP"/>
    <property type="match status" value="1"/>
</dbReference>
<keyword evidence="8" id="KW-0732">Signal</keyword>
<evidence type="ECO:0000256" key="7">
    <source>
        <dbReference type="ARBA" id="ARBA00023237"/>
    </source>
</evidence>
<keyword evidence="7" id="KW-0998">Cell outer membrane</keyword>
<dbReference type="SUPFAM" id="SSF56954">
    <property type="entry name" value="Outer membrane efflux proteins (OEP)"/>
    <property type="match status" value="1"/>
</dbReference>
<accession>A0ABZ1C448</accession>
<evidence type="ECO:0000256" key="3">
    <source>
        <dbReference type="ARBA" id="ARBA00022448"/>
    </source>
</evidence>
<organism evidence="9 10">
    <name type="scientific">Actomonas aquatica</name>
    <dbReference type="NCBI Taxonomy" id="2866162"/>
    <lineage>
        <taxon>Bacteria</taxon>
        <taxon>Pseudomonadati</taxon>
        <taxon>Verrucomicrobiota</taxon>
        <taxon>Opitutia</taxon>
        <taxon>Opitutales</taxon>
        <taxon>Opitutaceae</taxon>
        <taxon>Actomonas</taxon>
    </lineage>
</organism>
<evidence type="ECO:0000256" key="1">
    <source>
        <dbReference type="ARBA" id="ARBA00004442"/>
    </source>
</evidence>
<evidence type="ECO:0000256" key="4">
    <source>
        <dbReference type="ARBA" id="ARBA00022452"/>
    </source>
</evidence>
<proteinExistence type="inferred from homology"/>
<dbReference type="EMBL" id="CP139781">
    <property type="protein sequence ID" value="WRQ86073.1"/>
    <property type="molecule type" value="Genomic_DNA"/>
</dbReference>
<sequence length="453" mass="49696">MKRWLTTISLLLAPALLTAQELTLDVAVDRALERSKGSQIMTAKTREAEAERRLAEKKRLPEVRVFGLATYDLEQTNLSVDRGDLNTLLDSAAVAAGLDPLTPILGPFPADELVLARGERVRSVVGLTVMQPLTQQWRIGSGITAAEAAAELAAVELENTRTQLREAVEKLWIGLRLESARHEAALARVQAREAQLVDARNAQAAGEVLDAAVLGAQAQLTEARTAELQSRQRREALVWHLADLIDWDRDSLGDAMITDSPLPERESRSLAAWLDAVEEHPEFRAAQATERRAEAGEAATRQERIPDVTAFATVSHQEGLPLLPNDVGTVGLALTWDPFDFGRRRAEAERSAAQSQQAALNRERVQEELSRSVQVAYQSWEHAQESVVLAREAESYRERLYSLEQDAVSAGEALPTAALTAKADWLEARTDRLGAELQAHLALLRLHALAGAL</sequence>
<dbReference type="Proteomes" id="UP000738431">
    <property type="component" value="Chromosome"/>
</dbReference>
<evidence type="ECO:0000256" key="2">
    <source>
        <dbReference type="ARBA" id="ARBA00007613"/>
    </source>
</evidence>
<evidence type="ECO:0000256" key="8">
    <source>
        <dbReference type="SAM" id="SignalP"/>
    </source>
</evidence>
<keyword evidence="10" id="KW-1185">Reference proteome</keyword>
<name>A0ABZ1C448_9BACT</name>
<keyword evidence="6" id="KW-0472">Membrane</keyword>
<dbReference type="PANTHER" id="PTHR30026:SF20">
    <property type="entry name" value="OUTER MEMBRANE PROTEIN TOLC"/>
    <property type="match status" value="1"/>
</dbReference>
<evidence type="ECO:0000313" key="9">
    <source>
        <dbReference type="EMBL" id="WRQ86073.1"/>
    </source>
</evidence>
<dbReference type="PANTHER" id="PTHR30026">
    <property type="entry name" value="OUTER MEMBRANE PROTEIN TOLC"/>
    <property type="match status" value="1"/>
</dbReference>
<evidence type="ECO:0000313" key="10">
    <source>
        <dbReference type="Proteomes" id="UP000738431"/>
    </source>
</evidence>
<dbReference type="RefSeq" id="WP_221031584.1">
    <property type="nucleotide sequence ID" value="NZ_CP139781.1"/>
</dbReference>
<evidence type="ECO:0000256" key="5">
    <source>
        <dbReference type="ARBA" id="ARBA00022692"/>
    </source>
</evidence>